<sequence>MSPSRARTPSIKPAEKVAVSARPRKIFKGKQIDDWDDEVADSTPIRSSKVKQRGKKTLVFVSDEDEIEEIVPMAKIDTSSISRRRSVLTMTDILSSAKSGAVSIRRTTQTKKPEKVPSKLPEEPPAQKIPSPTTILDSSEFRSNLEPGSTLVGRTSLVSAAVPNTPLVKSSDIPFKSAATPRKQRDRQQASQSSSPIPAIRAIPRSVKSAPLKDQNQASGKSSYPTSDRSAKRKRGLEDEAGQSPKKRPAVSENAIQSVKTESHVLKAGGFRPTKRYRGKKGRTSSPVPSIPGKVDYDKIPDAPPPALVHETKVASSPQDVHREEKEKVTKASDDSKPTTRRTKAATMKSKKKQPLTDEANDTPQREKVPERASTGQETTQQSLEVNKNMLPMDVTRLITEIVEETPANPKTVVSNVVEQVLLHNSPSSPVLRKQKSKRPPWDEIDFFKPTLQDVEIPPSPVDEVLKDEKMFDLDITLVEADIVAKNHGRHKIELDYFPKPSSNAKVY</sequence>
<feature type="compositionally biased region" description="Basic residues" evidence="1">
    <location>
        <begin position="273"/>
        <end position="283"/>
    </location>
</feature>
<feature type="compositionally biased region" description="Basic residues" evidence="1">
    <location>
        <begin position="339"/>
        <end position="354"/>
    </location>
</feature>
<evidence type="ECO:0000256" key="1">
    <source>
        <dbReference type="SAM" id="MobiDB-lite"/>
    </source>
</evidence>
<evidence type="ECO:0000313" key="2">
    <source>
        <dbReference type="EMBL" id="THG97183.1"/>
    </source>
</evidence>
<reference evidence="2 3" key="1">
    <citation type="submission" date="2019-02" db="EMBL/GenBank/DDBJ databases">
        <title>Genome sequencing of the rare red list fungi Phlebia centrifuga.</title>
        <authorList>
            <person name="Buettner E."/>
            <person name="Kellner H."/>
        </authorList>
    </citation>
    <scope>NUCLEOTIDE SEQUENCE [LARGE SCALE GENOMIC DNA]</scope>
    <source>
        <strain evidence="2 3">DSM 108282</strain>
    </source>
</reference>
<feature type="compositionally biased region" description="Basic and acidic residues" evidence="1">
    <location>
        <begin position="111"/>
        <end position="122"/>
    </location>
</feature>
<keyword evidence="3" id="KW-1185">Reference proteome</keyword>
<gene>
    <name evidence="2" type="ORF">EW026_g4769</name>
</gene>
<evidence type="ECO:0000313" key="3">
    <source>
        <dbReference type="Proteomes" id="UP000309038"/>
    </source>
</evidence>
<proteinExistence type="predicted"/>
<feature type="region of interest" description="Disordered" evidence="1">
    <location>
        <begin position="98"/>
        <end position="388"/>
    </location>
</feature>
<organism evidence="2 3">
    <name type="scientific">Hermanssonia centrifuga</name>
    <dbReference type="NCBI Taxonomy" id="98765"/>
    <lineage>
        <taxon>Eukaryota</taxon>
        <taxon>Fungi</taxon>
        <taxon>Dikarya</taxon>
        <taxon>Basidiomycota</taxon>
        <taxon>Agaricomycotina</taxon>
        <taxon>Agaricomycetes</taxon>
        <taxon>Polyporales</taxon>
        <taxon>Meruliaceae</taxon>
        <taxon>Hermanssonia</taxon>
    </lineage>
</organism>
<dbReference type="AlphaFoldDB" id="A0A4S4KGE3"/>
<feature type="compositionally biased region" description="Polar residues" evidence="1">
    <location>
        <begin position="374"/>
        <end position="386"/>
    </location>
</feature>
<feature type="compositionally biased region" description="Polar residues" evidence="1">
    <location>
        <begin position="214"/>
        <end position="228"/>
    </location>
</feature>
<comment type="caution">
    <text evidence="2">The sequence shown here is derived from an EMBL/GenBank/DDBJ whole genome shotgun (WGS) entry which is preliminary data.</text>
</comment>
<dbReference type="EMBL" id="SGPJ01000184">
    <property type="protein sequence ID" value="THG97183.1"/>
    <property type="molecule type" value="Genomic_DNA"/>
</dbReference>
<feature type="compositionally biased region" description="Basic and acidic residues" evidence="1">
    <location>
        <begin position="320"/>
        <end position="338"/>
    </location>
</feature>
<protein>
    <submittedName>
        <fullName evidence="2">Uncharacterized protein</fullName>
    </submittedName>
</protein>
<accession>A0A4S4KGE3</accession>
<feature type="compositionally biased region" description="Low complexity" evidence="1">
    <location>
        <begin position="189"/>
        <end position="206"/>
    </location>
</feature>
<dbReference type="Proteomes" id="UP000309038">
    <property type="component" value="Unassembled WGS sequence"/>
</dbReference>
<name>A0A4S4KGE3_9APHY</name>